<dbReference type="OrthoDB" id="306686at2759"/>
<feature type="compositionally biased region" description="Pro residues" evidence="1">
    <location>
        <begin position="581"/>
        <end position="595"/>
    </location>
</feature>
<evidence type="ECO:0000313" key="2">
    <source>
        <dbReference type="EMBL" id="KAG5191489.1"/>
    </source>
</evidence>
<name>A0A835ZFV6_9STRA</name>
<reference evidence="2" key="1">
    <citation type="submission" date="2021-02" db="EMBL/GenBank/DDBJ databases">
        <title>First Annotated Genome of the Yellow-green Alga Tribonema minus.</title>
        <authorList>
            <person name="Mahan K.M."/>
        </authorList>
    </citation>
    <scope>NUCLEOTIDE SEQUENCE</scope>
    <source>
        <strain evidence="2">UTEX B ZZ1240</strain>
    </source>
</reference>
<proteinExistence type="predicted"/>
<dbReference type="CDD" id="cd07307">
    <property type="entry name" value="BAR"/>
    <property type="match status" value="1"/>
</dbReference>
<dbReference type="Gene3D" id="1.20.1270.60">
    <property type="entry name" value="Arfaptin homology (AH) domain/BAR domain"/>
    <property type="match status" value="1"/>
</dbReference>
<dbReference type="Proteomes" id="UP000664859">
    <property type="component" value="Unassembled WGS sequence"/>
</dbReference>
<sequence length="1244" mass="129253">MEHLGETTRALGDVIAHMYTPADEGYKAVVGYRAVQEEGFTGYVNHLREALVKGVIADAAAWQRQVRALDDHVQRFKAARLRYDYYSKKVDEIRTGLSAAAEKGKDLTQLHDRLQRNLIKLDEVKLEYDRASKDTCSALNKAWQERIPILTALLTRLVRFEESKHSHCLSQAFGLSQLLGTSAAAAAAALEAAWVGSNGGVRTGAGDAEAYLPMDAVKHHEGPLLRKGTVMKTKIYCRLVGSLLHAYDFSDENCSASATGCNHGAVLLEPRAVYDVTGVENAGEAAFRETSISSFFNCSTSTGAVYDVTGVENAGEAAFRVQVDGGKELLLAALTPEEGPAWGEALARAASWDAQACLAHMSQPACMRAAEQAKCAAETLREHALARCGVFTSLALAKYSHMMMLEDTPIVKSYVVHRVPPVGAPIRNPLSCSNHLFARACPNPPSDRCAAGAAAATAAQLKCALQPYCKDPPHTCVTVAHTTFQCCVLQPPSDHRGAAAAAAATAAAATAAAAAAAAAAQLKHAPPSDHRAADAAAAAAVAAQLKRAVQTFREEARARRGDPSLPEVERALGVTAALARPSPPPPPGMPPPLEPPQRLSLTAGTAPPRQGAVSLGGSLKTSGSAFFARGAAAEVAAARDGGDRGGASSGNGVPAAEEAETRRGIVRRLTGLSPFNRHSGGGGSTKDMASSTAIAGTVYAASGGGGGVSLSRRSSESTGGSGAVTACISPVARTESVATVSAAAPPLHGAYGSAACVRRGMIAGVIRCAAWEALCCNVANAVHMHAYCLTCARNCGKTALSMMTTHVPIHRAAAVVDGGHRKPPTPTANDAGGWRITASHQDASRVTSPCAALRAHTAPHLFMRWPSSLTCMTGGDATTADLHSTARFSSAPPGLAQPTPPPLPPAQAQHDSSPPPALQPYTEADPAHVREAFTALVAAAAARANSAAAAAAATAAGGTAAAAWTYSGGTGTGRRSSGSSAGSGGGGGACSGITLGAVLEWAEVRDLLHEGWVTEARVRASWAAARDARGPVPLSAAAQGVGADALDLAGFVLFVQLMEELRLEAELAANHGLVLADAAAVCVAAARHHRRPRRFAHVRCAVATRWRLARALLTSAFSMLQHADGLTDAGWPEACRCCRGATAQRQGGCSLWFAYRALTYQPRAVLSVCIQTPSPNRRKRFGACAECRVNVVQGQRHAFRSRVAIAEAHNYHHFDGTDAGAGSQTHAGHLHEAMLLLHVDVPSV</sequence>
<organism evidence="2 3">
    <name type="scientific">Tribonema minus</name>
    <dbReference type="NCBI Taxonomy" id="303371"/>
    <lineage>
        <taxon>Eukaryota</taxon>
        <taxon>Sar</taxon>
        <taxon>Stramenopiles</taxon>
        <taxon>Ochrophyta</taxon>
        <taxon>PX clade</taxon>
        <taxon>Xanthophyceae</taxon>
        <taxon>Tribonematales</taxon>
        <taxon>Tribonemataceae</taxon>
        <taxon>Tribonema</taxon>
    </lineage>
</organism>
<evidence type="ECO:0008006" key="4">
    <source>
        <dbReference type="Google" id="ProtNLM"/>
    </source>
</evidence>
<feature type="region of interest" description="Disordered" evidence="1">
    <location>
        <begin position="886"/>
        <end position="922"/>
    </location>
</feature>
<feature type="region of interest" description="Disordered" evidence="1">
    <location>
        <begin position="639"/>
        <end position="689"/>
    </location>
</feature>
<accession>A0A835ZFV6</accession>
<feature type="region of interest" description="Disordered" evidence="1">
    <location>
        <begin position="577"/>
        <end position="617"/>
    </location>
</feature>
<evidence type="ECO:0000256" key="1">
    <source>
        <dbReference type="SAM" id="MobiDB-lite"/>
    </source>
</evidence>
<dbReference type="SUPFAM" id="SSF103657">
    <property type="entry name" value="BAR/IMD domain-like"/>
    <property type="match status" value="1"/>
</dbReference>
<dbReference type="AlphaFoldDB" id="A0A835ZFV6"/>
<gene>
    <name evidence="2" type="ORF">JKP88DRAFT_266555</name>
</gene>
<keyword evidence="3" id="KW-1185">Reference proteome</keyword>
<dbReference type="InterPro" id="IPR027267">
    <property type="entry name" value="AH/BAR_dom_sf"/>
</dbReference>
<protein>
    <recommendedName>
        <fullName evidence="4">PH domain-containing protein</fullName>
    </recommendedName>
</protein>
<dbReference type="EMBL" id="JAFCMP010000019">
    <property type="protein sequence ID" value="KAG5191489.1"/>
    <property type="molecule type" value="Genomic_DNA"/>
</dbReference>
<evidence type="ECO:0000313" key="3">
    <source>
        <dbReference type="Proteomes" id="UP000664859"/>
    </source>
</evidence>
<comment type="caution">
    <text evidence="2">The sequence shown here is derived from an EMBL/GenBank/DDBJ whole genome shotgun (WGS) entry which is preliminary data.</text>
</comment>